<dbReference type="InterPro" id="IPR020845">
    <property type="entry name" value="AMP-binding_CS"/>
</dbReference>
<dbReference type="InterPro" id="IPR000873">
    <property type="entry name" value="AMP-dep_synth/lig_dom"/>
</dbReference>
<dbReference type="EMBL" id="CP046453">
    <property type="protein sequence ID" value="QGU03614.1"/>
    <property type="molecule type" value="Genomic_DNA"/>
</dbReference>
<dbReference type="Proteomes" id="UP000425178">
    <property type="component" value="Chromosome"/>
</dbReference>
<evidence type="ECO:0000256" key="2">
    <source>
        <dbReference type="ARBA" id="ARBA00022598"/>
    </source>
</evidence>
<dbReference type="AlphaFoldDB" id="A0A6B8VQK4"/>
<dbReference type="PROSITE" id="PS00455">
    <property type="entry name" value="AMP_BINDING"/>
    <property type="match status" value="1"/>
</dbReference>
<dbReference type="PANTHER" id="PTHR43201">
    <property type="entry name" value="ACYL-COA SYNTHETASE"/>
    <property type="match status" value="1"/>
</dbReference>
<proteinExistence type="inferred from homology"/>
<reference evidence="5 6" key="1">
    <citation type="journal article" date="2021" name="Int. J. Syst. Evol. Microbiol.">
        <title>Classification of three corynebacterial strains isolated from a small paddock in North Rhine-Westphalia: proposal of &lt;i&gt;Corynebacterium kalinowskii&lt;/i&gt; sp. nov., &lt;i&gt;Corynebacterium comes&lt;/i&gt; sp. nov. and &lt;i&gt;Corynebacterium occultum&lt;/i&gt; sp. nov.</title>
        <authorList>
            <person name="Schaffert L."/>
            <person name="Ruwe M."/>
            <person name="Milse J."/>
            <person name="Hanuschka K."/>
            <person name="Ortseifen V."/>
            <person name="Droste J."/>
            <person name="Brandt D."/>
            <person name="Schl L."/>
            <person name="Kutter Y."/>
            <person name="Vinke S."/>
            <person name="Vieh P."/>
            <person name="Jacob L."/>
            <person name="L N.C."/>
            <person name="Schulte-Berndt E."/>
            <person name="Hain C."/>
            <person name="Linder M."/>
            <person name="Schmidt P."/>
            <person name="Wollenschl L."/>
            <person name="Luttermann T."/>
            <person name="Thieme E."/>
            <person name="Hassa J."/>
            <person name="Haak M."/>
            <person name="Wittchen M."/>
            <person name="Mentz A."/>
            <person name="Persicke M."/>
            <person name="Busche T."/>
            <person name="R C."/>
        </authorList>
    </citation>
    <scope>NUCLEOTIDE SEQUENCE [LARGE SCALE GENOMIC DNA]</scope>
    <source>
        <strain evidence="5 6">2019</strain>
    </source>
</reference>
<dbReference type="GO" id="GO:0004467">
    <property type="term" value="F:long-chain fatty acid-CoA ligase activity"/>
    <property type="evidence" value="ECO:0007669"/>
    <property type="project" value="UniProtKB-EC"/>
</dbReference>
<dbReference type="InterPro" id="IPR045851">
    <property type="entry name" value="AMP-bd_C_sf"/>
</dbReference>
<dbReference type="SUPFAM" id="SSF56801">
    <property type="entry name" value="Acetyl-CoA synthetase-like"/>
    <property type="match status" value="1"/>
</dbReference>
<comment type="similarity">
    <text evidence="1">Belongs to the ATP-dependent AMP-binding enzyme family.</text>
</comment>
<dbReference type="KEGG" id="ccoe:CETAM_01650"/>
<dbReference type="Gene3D" id="3.30.300.30">
    <property type="match status" value="1"/>
</dbReference>
<keyword evidence="6" id="KW-1185">Reference proteome</keyword>
<evidence type="ECO:0000313" key="6">
    <source>
        <dbReference type="Proteomes" id="UP000425178"/>
    </source>
</evidence>
<dbReference type="EC" id="6.2.1.3" evidence="5"/>
<dbReference type="InterPro" id="IPR025110">
    <property type="entry name" value="AMP-bd_C"/>
</dbReference>
<feature type="domain" description="AMP-dependent synthetase/ligase" evidence="3">
    <location>
        <begin position="97"/>
        <end position="449"/>
    </location>
</feature>
<gene>
    <name evidence="5" type="primary">lcfB1</name>
    <name evidence="5" type="ORF">CETAM_01650</name>
</gene>
<evidence type="ECO:0000259" key="3">
    <source>
        <dbReference type="Pfam" id="PF00501"/>
    </source>
</evidence>
<protein>
    <submittedName>
        <fullName evidence="5">Long-chain-fatty-acid--CoA ligase</fullName>
        <ecNumber evidence="5">6.2.1.3</ecNumber>
    </submittedName>
</protein>
<dbReference type="GO" id="GO:0031956">
    <property type="term" value="F:medium-chain fatty acid-CoA ligase activity"/>
    <property type="evidence" value="ECO:0007669"/>
    <property type="project" value="TreeGrafter"/>
</dbReference>
<sequence>MVTEHFSGWQYERHHRGVVIISSEKLWLWTPDLKEPAIVSLEARLRDTAVTARALGEFFPAVLRSGILGLGGGLGQAGVLGRYWFTTAREVEQGHLSTPHRIALIDDDGELTYRQLRENSRSLARHLVGLDLDDIRLGVLARNGRGIIYPLAAKGYAGTGIYLLNVGSSPEQLSGCIEENGINVLVIDDEFLDRLDPAVVEKQDVHVIVGHQSREHEDHITLRDIVDRPWITENVALPTMPKHGPIVLMSSGTTGIPKGVMRPEPKLPLVLAGMLKKVPWRADIRVQLHASLFHTWGWSAINIALAARATIVTHRVFDPEQVFRDIDEHQLEAMVTSPVFLKQMLEVPDNEKYDTSHLEFIVSSGHALTPHLVEQSIERFGPILCNVYGSTELTLASVASAEELAADPSTSGKVAIGTQLKILDENGQQVPTGTIGQIHLRNSTTLTGYTNPDIPVDKVGDLVRIGDLGYLDEDGHLRVLGRIDDMIIVGGENVFPRSVDEVLDAMPGIADVYSTGVEDDITFRRIATWIVREKSAPGTALTADDVRNHIRDNLAEHSIPRDVHFIDELPRNATGKVVPRLLPER</sequence>
<name>A0A6B8VQK4_9CORY</name>
<organism evidence="5 6">
    <name type="scientific">Corynebacterium comes</name>
    <dbReference type="NCBI Taxonomy" id="2675218"/>
    <lineage>
        <taxon>Bacteria</taxon>
        <taxon>Bacillati</taxon>
        <taxon>Actinomycetota</taxon>
        <taxon>Actinomycetes</taxon>
        <taxon>Mycobacteriales</taxon>
        <taxon>Corynebacteriaceae</taxon>
        <taxon>Corynebacterium</taxon>
    </lineage>
</organism>
<dbReference type="Pfam" id="PF00501">
    <property type="entry name" value="AMP-binding"/>
    <property type="match status" value="1"/>
</dbReference>
<evidence type="ECO:0000259" key="4">
    <source>
        <dbReference type="Pfam" id="PF13193"/>
    </source>
</evidence>
<dbReference type="PANTHER" id="PTHR43201:SF5">
    <property type="entry name" value="MEDIUM-CHAIN ACYL-COA LIGASE ACSF2, MITOCHONDRIAL"/>
    <property type="match status" value="1"/>
</dbReference>
<dbReference type="InterPro" id="IPR042099">
    <property type="entry name" value="ANL_N_sf"/>
</dbReference>
<evidence type="ECO:0000256" key="1">
    <source>
        <dbReference type="ARBA" id="ARBA00006432"/>
    </source>
</evidence>
<dbReference type="Gene3D" id="3.40.50.12780">
    <property type="entry name" value="N-terminal domain of ligase-like"/>
    <property type="match status" value="1"/>
</dbReference>
<dbReference type="CDD" id="cd04433">
    <property type="entry name" value="AFD_class_I"/>
    <property type="match status" value="1"/>
</dbReference>
<accession>A0A6B8VQK4</accession>
<evidence type="ECO:0000313" key="5">
    <source>
        <dbReference type="EMBL" id="QGU03614.1"/>
    </source>
</evidence>
<keyword evidence="2 5" id="KW-0436">Ligase</keyword>
<dbReference type="Pfam" id="PF13193">
    <property type="entry name" value="AMP-binding_C"/>
    <property type="match status" value="1"/>
</dbReference>
<feature type="domain" description="AMP-binding enzyme C-terminal" evidence="4">
    <location>
        <begin position="499"/>
        <end position="576"/>
    </location>
</feature>